<proteinExistence type="predicted"/>
<name>A0A2W5N169_9BACT</name>
<comment type="caution">
    <text evidence="1">The sequence shown here is derived from an EMBL/GenBank/DDBJ whole genome shotgun (WGS) entry which is preliminary data.</text>
</comment>
<evidence type="ECO:0000313" key="1">
    <source>
        <dbReference type="EMBL" id="PZQ46169.1"/>
    </source>
</evidence>
<dbReference type="EMBL" id="QFQB01000031">
    <property type="protein sequence ID" value="PZQ46169.1"/>
    <property type="molecule type" value="Genomic_DNA"/>
</dbReference>
<dbReference type="Proteomes" id="UP000249417">
    <property type="component" value="Unassembled WGS sequence"/>
</dbReference>
<organism evidence="1 2">
    <name type="scientific">Micavibrio aeruginosavorus</name>
    <dbReference type="NCBI Taxonomy" id="349221"/>
    <lineage>
        <taxon>Bacteria</taxon>
        <taxon>Pseudomonadati</taxon>
        <taxon>Bdellovibrionota</taxon>
        <taxon>Bdellovibrionia</taxon>
        <taxon>Bdellovibrionales</taxon>
        <taxon>Pseudobdellovibrionaceae</taxon>
        <taxon>Micavibrio</taxon>
    </lineage>
</organism>
<dbReference type="InterPro" id="IPR044000">
    <property type="entry name" value="Phage_tube_2"/>
</dbReference>
<dbReference type="Pfam" id="PF18906">
    <property type="entry name" value="Phage_tube_2"/>
    <property type="match status" value="1"/>
</dbReference>
<evidence type="ECO:0000313" key="2">
    <source>
        <dbReference type="Proteomes" id="UP000249417"/>
    </source>
</evidence>
<protein>
    <submittedName>
        <fullName evidence="1">Phage tail protein</fullName>
    </submittedName>
</protein>
<gene>
    <name evidence="1" type="ORF">DI551_05680</name>
</gene>
<reference evidence="1 2" key="1">
    <citation type="submission" date="2017-08" db="EMBL/GenBank/DDBJ databases">
        <title>Infants hospitalized years apart are colonized by the same room-sourced microbial strains.</title>
        <authorList>
            <person name="Brooks B."/>
            <person name="Olm M.R."/>
            <person name="Firek B.A."/>
            <person name="Baker R."/>
            <person name="Thomas B.C."/>
            <person name="Morowitz M.J."/>
            <person name="Banfield J.F."/>
        </authorList>
    </citation>
    <scope>NUCLEOTIDE SEQUENCE [LARGE SCALE GENOMIC DNA]</scope>
    <source>
        <strain evidence="1">S2_005_002_R2_29</strain>
    </source>
</reference>
<sequence length="305" mass="32893">MADTSKTQLAYIAETVYGTTPATPVFKLMRFTNENILPNVQYLTSDEIRPDRNVPDLTQVGGDAGGDIGLEMSYGSFDDFIEALLGGTWATNVLKNDVTERSFTIEKKFETGVTDQYHRLTGARVNTFNLRMAAREKITGSFGLMGKTVSTGTTAISGATYTAANTNPIMNAASMFQTLTMSGITNPELLSLDLNITNNMRQQPVMGQIGSKGVGAGRFEVNGSFEAYFANSEIVDAYVNNTATTLNFTIGGTSSLKYALAMAKVKFSGVEVSTPGNDQDVIARVNFQAYYDATEAASLKITRTP</sequence>
<accession>A0A2W5N169</accession>
<dbReference type="AlphaFoldDB" id="A0A2W5N169"/>